<feature type="binding site" evidence="1">
    <location>
        <position position="1004"/>
    </location>
    <ligand>
        <name>Zn(2+)</name>
        <dbReference type="ChEBI" id="CHEBI:29105"/>
    </ligand>
</feature>
<organism evidence="3 4">
    <name type="scientific">Nostoc punctiforme (strain ATCC 29133 / PCC 73102)</name>
    <dbReference type="NCBI Taxonomy" id="63737"/>
    <lineage>
        <taxon>Bacteria</taxon>
        <taxon>Bacillati</taxon>
        <taxon>Cyanobacteriota</taxon>
        <taxon>Cyanophyceae</taxon>
        <taxon>Nostocales</taxon>
        <taxon>Nostocaceae</taxon>
        <taxon>Nostoc</taxon>
    </lineage>
</organism>
<dbReference type="CDD" id="cd04792">
    <property type="entry name" value="LanM-like"/>
    <property type="match status" value="1"/>
</dbReference>
<dbReference type="GO" id="GO:0046872">
    <property type="term" value="F:metal ion binding"/>
    <property type="evidence" value="ECO:0007669"/>
    <property type="project" value="UniProtKB-KW"/>
</dbReference>
<dbReference type="Proteomes" id="UP000001191">
    <property type="component" value="Chromosome"/>
</dbReference>
<dbReference type="Pfam" id="PF05147">
    <property type="entry name" value="LANC_like"/>
    <property type="match status" value="1"/>
</dbReference>
<dbReference type="STRING" id="63737.Npun_R3205"/>
<reference evidence="3 4" key="2">
    <citation type="journal article" date="2013" name="Plant Physiol.">
        <title>A Nostoc punctiforme Sugar Transporter Necessary to Establish a Cyanobacterium-Plant Symbiosis.</title>
        <authorList>
            <person name="Ekman M."/>
            <person name="Picossi S."/>
            <person name="Campbell E.L."/>
            <person name="Meeks J.C."/>
            <person name="Flores E."/>
        </authorList>
    </citation>
    <scope>NUCLEOTIDE SEQUENCE [LARGE SCALE GENOMIC DNA]</scope>
    <source>
        <strain evidence="4">ATCC 29133 / PCC 73102</strain>
    </source>
</reference>
<feature type="domain" description="Lantibiotic biosynthesis protein dehydration" evidence="2">
    <location>
        <begin position="277"/>
        <end position="661"/>
    </location>
</feature>
<dbReference type="SMART" id="SM01260">
    <property type="entry name" value="LANC_like"/>
    <property type="match status" value="1"/>
</dbReference>
<dbReference type="PRINTS" id="PR01950">
    <property type="entry name" value="LANCSUPER"/>
</dbReference>
<dbReference type="Pfam" id="PF13575">
    <property type="entry name" value="DUF4135"/>
    <property type="match status" value="1"/>
</dbReference>
<dbReference type="GO" id="GO:0031179">
    <property type="term" value="P:peptide modification"/>
    <property type="evidence" value="ECO:0007669"/>
    <property type="project" value="InterPro"/>
</dbReference>
<dbReference type="NCBIfam" id="TIGR03897">
    <property type="entry name" value="lanti_2_LanM"/>
    <property type="match status" value="1"/>
</dbReference>
<dbReference type="AlphaFoldDB" id="B2IYS5"/>
<accession>B2IYS5</accession>
<dbReference type="EnsemblBacteria" id="ACC81658">
    <property type="protein sequence ID" value="ACC81658"/>
    <property type="gene ID" value="Npun_R3205"/>
</dbReference>
<evidence type="ECO:0000313" key="4">
    <source>
        <dbReference type="Proteomes" id="UP000001191"/>
    </source>
</evidence>
<keyword evidence="1" id="KW-0862">Zinc</keyword>
<dbReference type="PIRSF" id="PIRSF037228">
    <property type="entry name" value="Lant_mod_RumM"/>
    <property type="match status" value="1"/>
</dbReference>
<dbReference type="PhylomeDB" id="B2IYS5"/>
<dbReference type="EMBL" id="CP001037">
    <property type="protein sequence ID" value="ACC81658.1"/>
    <property type="molecule type" value="Genomic_DNA"/>
</dbReference>
<dbReference type="eggNOG" id="COG4403">
    <property type="taxonomic scope" value="Bacteria"/>
</dbReference>
<name>B2IYS5_NOSP7</name>
<proteinExistence type="predicted"/>
<evidence type="ECO:0000256" key="1">
    <source>
        <dbReference type="PIRSR" id="PIRSR607822-1"/>
    </source>
</evidence>
<dbReference type="HOGENOM" id="CLU_009398_1_1_3"/>
<gene>
    <name evidence="3" type="ordered locus">Npun_R3205</name>
</gene>
<dbReference type="SUPFAM" id="SSF158745">
    <property type="entry name" value="LanC-like"/>
    <property type="match status" value="1"/>
</dbReference>
<dbReference type="GO" id="GO:0005975">
    <property type="term" value="P:carbohydrate metabolic process"/>
    <property type="evidence" value="ECO:0007669"/>
    <property type="project" value="InterPro"/>
</dbReference>
<evidence type="ECO:0000313" key="3">
    <source>
        <dbReference type="EMBL" id="ACC81658.1"/>
    </source>
</evidence>
<dbReference type="InterPro" id="IPR025410">
    <property type="entry name" value="Lant_dehyd"/>
</dbReference>
<feature type="binding site" evidence="1">
    <location>
        <position position="1049"/>
    </location>
    <ligand>
        <name>Zn(2+)</name>
        <dbReference type="ChEBI" id="CHEBI:29105"/>
    </ligand>
</feature>
<dbReference type="KEGG" id="npu:Npun_R3205"/>
<keyword evidence="1" id="KW-0479">Metal-binding</keyword>
<dbReference type="InterPro" id="IPR007822">
    <property type="entry name" value="LANC-like"/>
</dbReference>
<protein>
    <submittedName>
        <fullName evidence="3">Lanthionine synthetase C family protein</fullName>
    </submittedName>
</protein>
<sequence>MPGNPSTAMAHLLTFSLFGHINMLNEIATPELNISSDRTSTLLVKLDRLPCKISEYNLIKIVEKASTISERLGKTFIPNKLDKEHYVIGSRLERWCQIVAKGDQESFIKRLSWDNLEIDSVRFALGSVALADTQYLPSWTDTLQKAMEIAGSIAEDVFSQDKQQQYQYLDPEEPLPFEEICLPFVEVAKQKLIERVGSSYQLLSQAASIQIGRSLLKQLTELFVESLDLEFSISRAYKSSQLVRLIGQLQGNSSRKQYVEFVKGLLSDGLLAFFQEYSVLARLAAIATDFWIEATADFILRLASDWDEIQQTFQSDRELGQVVDIKSSFSDPHNCGRSVIIIKFTSNLKLVYKPKNLGLEQAYFEFISWINQRGIALPLKTLKIINCSSHGWIEFVNPLPCENQQVVKDYYQRAGMILAIVYTLKGTDCHCENLIACGEQPVLVDLETLFHHGLWMREDSPEAILIANEKLFDSVIATALLPGVRVFNYKQTNDLVNLDFCGLGDFNDKQIVARMQKWVDINTDSMTRGEEECNLLSENNNQPFGENLDTSLSKHVEELIAGFKQMYQFFIQHQKALLAPDSPIAAFTGQKVRLVLRSTQLYSTLLQNSLHPKYLRDGADRSIELDVLAVGFTSLKDKHSSWPMLAPEKQALEQLDIPYISAYSDSNAIIINSDTTIDKFVETSSYNDVITRLKELNDVNLAEQVSIILSSFYSSQTFEKLDLSNLPNTTPNLDEIIHLSEEAILDRVIEIAQEIKQRAIYGSNNTVAWLGMTYDFQGQYFQLRPIAHNLYNGYCGVSLFLAALASVTNKAEFGDLALGTLQSLRKGLQERDPELEQALIKQMGMGGATGLASVVYTFVRIAGFLSEPKLINDAQQIASWLKVDATTVEEELGLLKGAAGTILSLLALYKVTQESDTLEQAIAWGNYLLDRRVTTDTGYKIWTNAEGEPLTGFSQGIAGIAYALLQLYAIAKNSDFLSAAKEAIAYEQSCSIAADKLSPLANWCHGLPGIILARLASLSILNTEEIRQEIETSLPKIQQPSLKALDNLCCGNFADVEVLLVAAEQLSRLELLETARLQTSLVLHRSAITGSFQLLPKLPLKVYHPGFSQGTAGIGYELLRLLYPNKLPSVLLWQ</sequence>
<dbReference type="InterPro" id="IPR017146">
    <property type="entry name" value="Lanti_2_LanM"/>
</dbReference>
<keyword evidence="4" id="KW-1185">Reference proteome</keyword>
<evidence type="ECO:0000259" key="2">
    <source>
        <dbReference type="Pfam" id="PF13575"/>
    </source>
</evidence>
<reference evidence="4" key="1">
    <citation type="submission" date="2008-04" db="EMBL/GenBank/DDBJ databases">
        <title>Complete sequence of chromosome of Nostoc punctiforme ATCC 29133.</title>
        <authorList>
            <consortium name="US DOE Joint Genome Institute"/>
            <person name="Copeland A."/>
            <person name="Lucas S."/>
            <person name="Lapidus A."/>
            <person name="Glavina del Rio T."/>
            <person name="Dalin E."/>
            <person name="Tice H."/>
            <person name="Pitluck S."/>
            <person name="Chain P."/>
            <person name="Malfatti S."/>
            <person name="Shin M."/>
            <person name="Vergez L."/>
            <person name="Schmutz J."/>
            <person name="Larimer F."/>
            <person name="Land M."/>
            <person name="Hauser L."/>
            <person name="Kyrpides N."/>
            <person name="Kim E."/>
            <person name="Meeks J.C."/>
            <person name="Elhai J."/>
            <person name="Campbell E.L."/>
            <person name="Thiel T."/>
            <person name="Longmire J."/>
            <person name="Potts M."/>
            <person name="Atlas R."/>
        </authorList>
    </citation>
    <scope>NUCLEOTIDE SEQUENCE [LARGE SCALE GENOMIC DNA]</scope>
    <source>
        <strain evidence="4">ATCC 29133 / PCC 73102</strain>
    </source>
</reference>
<dbReference type="InterPro" id="IPR012341">
    <property type="entry name" value="6hp_glycosidase-like_sf"/>
</dbReference>
<dbReference type="Gene3D" id="1.50.10.10">
    <property type="match status" value="1"/>
</dbReference>